<name>A0A3G1LYG6_HELPX</name>
<reference evidence="1" key="1">
    <citation type="journal article" date="2017" name="Helicobacter">
        <title>The expression of Helicobacter pylori tfs plasticity zone cluster is regulated by pH and adherence, and its composition is associated with differential gastric IL-8 secretion.</title>
        <authorList>
            <person name="Silva B."/>
            <person name="Nunes A."/>
            <person name="Vale F.F."/>
            <person name="Rocha R."/>
            <person name="Gomes J.P."/>
            <person name="Dias R."/>
            <person name="Oleastro M."/>
        </authorList>
    </citation>
    <scope>NUCLEOTIDE SEQUENCE</scope>
    <source>
        <strain evidence="1">HpPt5771G</strain>
    </source>
</reference>
<accession>A0A3G1LYG6</accession>
<dbReference type="EMBL" id="KX838312">
    <property type="protein sequence ID" value="AUO31467.1"/>
    <property type="molecule type" value="Genomic_DNA"/>
</dbReference>
<organism evidence="1">
    <name type="scientific">Helicobacter pylori</name>
    <name type="common">Campylobacter pylori</name>
    <dbReference type="NCBI Taxonomy" id="210"/>
    <lineage>
        <taxon>Bacteria</taxon>
        <taxon>Pseudomonadati</taxon>
        <taxon>Campylobacterota</taxon>
        <taxon>Epsilonproteobacteria</taxon>
        <taxon>Campylobacterales</taxon>
        <taxon>Helicobacteraceae</taxon>
        <taxon>Helicobacter</taxon>
    </lineage>
</organism>
<protein>
    <recommendedName>
        <fullName evidence="2">PZ1b</fullName>
    </recommendedName>
</protein>
<dbReference type="AlphaFoldDB" id="A0A3G1LYG6"/>
<evidence type="ECO:0008006" key="2">
    <source>
        <dbReference type="Google" id="ProtNLM"/>
    </source>
</evidence>
<evidence type="ECO:0000313" key="1">
    <source>
        <dbReference type="EMBL" id="AUO31467.1"/>
    </source>
</evidence>
<proteinExistence type="predicted"/>
<sequence length="259" mass="30483">MREIVFKRKVLDANILKEMHANNVVYSRHSKDRFIPFRFNKFGYVECKIFKKILNFPSNTTFFGGTGCKKLMELLCEIVIDSRSSKIALNRHYALTRLQWCDRALRHNLEILEKIGFLTAFKNKKGYVFLSMHDFTKLKDYEHSGLNGESNLPNNFFLGICGYLKKLFKKLEYKVFKLKNKHGTFFLKIPKHFQMQNFNNIFLEFVSANNPCLSYRLTYDQLVGKKIPSIKCSYQQAIVKKNIYRVLEELSIDKEILAA</sequence>